<feature type="signal peptide" evidence="1">
    <location>
        <begin position="1"/>
        <end position="18"/>
    </location>
</feature>
<reference evidence="3 4" key="1">
    <citation type="submission" date="2020-08" db="EMBL/GenBank/DDBJ databases">
        <title>Genomic Encyclopedia of Archaeal and Bacterial Type Strains, Phase II (KMG-II): from individual species to whole genera.</title>
        <authorList>
            <person name="Goeker M."/>
        </authorList>
    </citation>
    <scope>NUCLEOTIDE SEQUENCE [LARGE SCALE GENOMIC DNA]</scope>
    <source>
        <strain evidence="3 4">5AG</strain>
    </source>
</reference>
<proteinExistence type="predicted"/>
<evidence type="ECO:0000313" key="4">
    <source>
        <dbReference type="Proteomes" id="UP000553442"/>
    </source>
</evidence>
<dbReference type="EMBL" id="JACHZF010000011">
    <property type="protein sequence ID" value="MBB3330890.1"/>
    <property type="molecule type" value="Genomic_DNA"/>
</dbReference>
<sequence>MIRTALIAALLLALPACSILPERAPLQIHVLPVTPAEPSSHAAIDATLRVEAPEANALLSGSRILVMPTPNRMSVYEGARWSDPTPTLLRDRVIEAFLQAGYLTAVLDESGRLETDVALASDLRAFHSEYVEGRPEVVIRLDARLEDEAQRRLLASRRFEVREPSEGVPVEAVVEAFGRAADRLAQALVEWSHEVIDAR</sequence>
<evidence type="ECO:0000313" key="3">
    <source>
        <dbReference type="EMBL" id="MBB3330890.1"/>
    </source>
</evidence>
<comment type="caution">
    <text evidence="3">The sequence shown here is derived from an EMBL/GenBank/DDBJ whole genome shotgun (WGS) entry which is preliminary data.</text>
</comment>
<gene>
    <name evidence="3" type="ORF">BDK63_001765</name>
</gene>
<dbReference type="Gene3D" id="3.40.50.10610">
    <property type="entry name" value="ABC-type transport auxiliary lipoprotein component"/>
    <property type="match status" value="1"/>
</dbReference>
<accession>A0A7W5PAQ1</accession>
<feature type="domain" description="ABC-type transport auxiliary lipoprotein component" evidence="2">
    <location>
        <begin position="31"/>
        <end position="188"/>
    </location>
</feature>
<evidence type="ECO:0000259" key="2">
    <source>
        <dbReference type="Pfam" id="PF03886"/>
    </source>
</evidence>
<protein>
    <submittedName>
        <fullName evidence="3">Cholesterol transport system auxiliary component</fullName>
    </submittedName>
</protein>
<organism evidence="3 4">
    <name type="scientific">Halomonas campaniensis</name>
    <dbReference type="NCBI Taxonomy" id="213554"/>
    <lineage>
        <taxon>Bacteria</taxon>
        <taxon>Pseudomonadati</taxon>
        <taxon>Pseudomonadota</taxon>
        <taxon>Gammaproteobacteria</taxon>
        <taxon>Oceanospirillales</taxon>
        <taxon>Halomonadaceae</taxon>
        <taxon>Halomonas</taxon>
    </lineage>
</organism>
<dbReference type="InterPro" id="IPR005586">
    <property type="entry name" value="ABC_trans_aux"/>
</dbReference>
<name>A0A7W5PAQ1_9GAMM</name>
<keyword evidence="4" id="KW-1185">Reference proteome</keyword>
<dbReference type="RefSeq" id="WP_183331002.1">
    <property type="nucleotide sequence ID" value="NZ_JACHZF010000011.1"/>
</dbReference>
<evidence type="ECO:0000256" key="1">
    <source>
        <dbReference type="SAM" id="SignalP"/>
    </source>
</evidence>
<dbReference type="AlphaFoldDB" id="A0A7W5PAQ1"/>
<dbReference type="Pfam" id="PF03886">
    <property type="entry name" value="ABC_trans_aux"/>
    <property type="match status" value="1"/>
</dbReference>
<keyword evidence="1" id="KW-0732">Signal</keyword>
<feature type="chain" id="PRO_5031310969" evidence="1">
    <location>
        <begin position="19"/>
        <end position="199"/>
    </location>
</feature>
<dbReference type="Proteomes" id="UP000553442">
    <property type="component" value="Unassembled WGS sequence"/>
</dbReference>
<dbReference type="SUPFAM" id="SSF159594">
    <property type="entry name" value="XCC0632-like"/>
    <property type="match status" value="1"/>
</dbReference>